<protein>
    <submittedName>
        <fullName evidence="9">Sushi domain-containing protein</fullName>
    </submittedName>
</protein>
<evidence type="ECO:0000259" key="7">
    <source>
        <dbReference type="PROSITE" id="PS50923"/>
    </source>
</evidence>
<dbReference type="Gene3D" id="2.10.70.10">
    <property type="entry name" value="Complement Module, domain 1"/>
    <property type="match status" value="1"/>
</dbReference>
<evidence type="ECO:0000256" key="6">
    <source>
        <dbReference type="SAM" id="SignalP"/>
    </source>
</evidence>
<dbReference type="PROSITE" id="PS50923">
    <property type="entry name" value="SUSHI"/>
    <property type="match status" value="1"/>
</dbReference>
<evidence type="ECO:0000256" key="4">
    <source>
        <dbReference type="PROSITE-ProRule" id="PRU00302"/>
    </source>
</evidence>
<dbReference type="Gene3D" id="2.60.120.260">
    <property type="entry name" value="Galactose-binding domain-like"/>
    <property type="match status" value="1"/>
</dbReference>
<dbReference type="InterPro" id="IPR000436">
    <property type="entry name" value="Sushi_SCR_CCP_dom"/>
</dbReference>
<reference evidence="9" key="1">
    <citation type="submission" date="2016-11" db="UniProtKB">
        <authorList>
            <consortium name="WormBaseParasite"/>
        </authorList>
    </citation>
    <scope>IDENTIFICATION</scope>
</reference>
<evidence type="ECO:0000313" key="8">
    <source>
        <dbReference type="Proteomes" id="UP000095282"/>
    </source>
</evidence>
<keyword evidence="4" id="KW-0768">Sushi</keyword>
<dbReference type="SMART" id="SM00032">
    <property type="entry name" value="CCP"/>
    <property type="match status" value="1"/>
</dbReference>
<dbReference type="CDD" id="cd00033">
    <property type="entry name" value="CCP"/>
    <property type="match status" value="1"/>
</dbReference>
<keyword evidence="8" id="KW-1185">Reference proteome</keyword>
<keyword evidence="2" id="KW-0677">Repeat</keyword>
<dbReference type="AlphaFoldDB" id="A0A1I7U503"/>
<name>A0A1I7U503_9PELO</name>
<feature type="domain" description="Sushi" evidence="7">
    <location>
        <begin position="32"/>
        <end position="92"/>
    </location>
</feature>
<dbReference type="SUPFAM" id="SSF49785">
    <property type="entry name" value="Galactose-binding domain-like"/>
    <property type="match status" value="1"/>
</dbReference>
<feature type="signal peptide" evidence="6">
    <location>
        <begin position="1"/>
        <end position="17"/>
    </location>
</feature>
<feature type="disulfide bond" evidence="4">
    <location>
        <begin position="34"/>
        <end position="77"/>
    </location>
</feature>
<dbReference type="InterPro" id="IPR035976">
    <property type="entry name" value="Sushi/SCR/CCP_sf"/>
</dbReference>
<keyword evidence="1 6" id="KW-0732">Signal</keyword>
<evidence type="ECO:0000313" key="9">
    <source>
        <dbReference type="WBParaSite" id="Csp11.Scaffold629.g14913.t1"/>
    </source>
</evidence>
<organism evidence="8 9">
    <name type="scientific">Caenorhabditis tropicalis</name>
    <dbReference type="NCBI Taxonomy" id="1561998"/>
    <lineage>
        <taxon>Eukaryota</taxon>
        <taxon>Metazoa</taxon>
        <taxon>Ecdysozoa</taxon>
        <taxon>Nematoda</taxon>
        <taxon>Chromadorea</taxon>
        <taxon>Rhabditida</taxon>
        <taxon>Rhabditina</taxon>
        <taxon>Rhabditomorpha</taxon>
        <taxon>Rhabditoidea</taxon>
        <taxon>Rhabditidae</taxon>
        <taxon>Peloderinae</taxon>
        <taxon>Caenorhabditis</taxon>
    </lineage>
</organism>
<sequence length="286" mass="31127">MVLYPFIFLLFFRRVATITFPPSSSSSSSTSLFCLQPFVPENAHVIFNEPGPYARDTVAKYSCALGFDLIGSEERTCLSDGSWSDEPPICAIDVAFNKPVTQSSGNVATALGGTLCTMTNDESKSFWEVDLLGDYSIRSISMKLGTKSSPIVSVEAIETGGAVHQCIVDSSLFTANQTTSISCSYDTVSRLRITATRRLHLCQVNVYAVNAGHPKLRPKSHTAVADSSPSSVSLKSSRIRPSSTPDTSMISESEREILKRDSKRSSWKSFFDMKPLVKKFGSGSSK</sequence>
<evidence type="ECO:0000256" key="5">
    <source>
        <dbReference type="SAM" id="MobiDB-lite"/>
    </source>
</evidence>
<dbReference type="SUPFAM" id="SSF57535">
    <property type="entry name" value="Complement control module/SCR domain"/>
    <property type="match status" value="1"/>
</dbReference>
<evidence type="ECO:0000256" key="2">
    <source>
        <dbReference type="ARBA" id="ARBA00022737"/>
    </source>
</evidence>
<dbReference type="InterPro" id="IPR008979">
    <property type="entry name" value="Galactose-bd-like_sf"/>
</dbReference>
<feature type="region of interest" description="Disordered" evidence="5">
    <location>
        <begin position="218"/>
        <end position="257"/>
    </location>
</feature>
<feature type="chain" id="PRO_5009308525" evidence="6">
    <location>
        <begin position="18"/>
        <end position="286"/>
    </location>
</feature>
<dbReference type="InterPro" id="IPR051277">
    <property type="entry name" value="SEZ6_CSMD_C4BPB_Regulators"/>
</dbReference>
<keyword evidence="3 4" id="KW-1015">Disulfide bond</keyword>
<feature type="compositionally biased region" description="Low complexity" evidence="5">
    <location>
        <begin position="227"/>
        <end position="243"/>
    </location>
</feature>
<accession>A0A1I7U503</accession>
<dbReference type="eggNOG" id="ENOG502RAYW">
    <property type="taxonomic scope" value="Eukaryota"/>
</dbReference>
<evidence type="ECO:0000256" key="3">
    <source>
        <dbReference type="ARBA" id="ARBA00023157"/>
    </source>
</evidence>
<dbReference type="PANTHER" id="PTHR45656:SF4">
    <property type="entry name" value="PROTEIN CBR-CLEC-78"/>
    <property type="match status" value="1"/>
</dbReference>
<dbReference type="PANTHER" id="PTHR45656">
    <property type="entry name" value="PROTEIN CBR-CLEC-78"/>
    <property type="match status" value="1"/>
</dbReference>
<dbReference type="Proteomes" id="UP000095282">
    <property type="component" value="Unplaced"/>
</dbReference>
<dbReference type="Pfam" id="PF00084">
    <property type="entry name" value="Sushi"/>
    <property type="match status" value="1"/>
</dbReference>
<dbReference type="WBParaSite" id="Csp11.Scaffold629.g14913.t1">
    <property type="protein sequence ID" value="Csp11.Scaffold629.g14913.t1"/>
    <property type="gene ID" value="Csp11.Scaffold629.g14913"/>
</dbReference>
<proteinExistence type="predicted"/>
<evidence type="ECO:0000256" key="1">
    <source>
        <dbReference type="ARBA" id="ARBA00022729"/>
    </source>
</evidence>
<dbReference type="STRING" id="1561998.A0A1I7U503"/>
<feature type="disulfide bond" evidence="4">
    <location>
        <begin position="63"/>
        <end position="90"/>
    </location>
</feature>